<evidence type="ECO:0000259" key="2">
    <source>
        <dbReference type="Pfam" id="PF08840"/>
    </source>
</evidence>
<protein>
    <submittedName>
        <fullName evidence="3">Acyl-CoA thioester hydrolase/BAAT C-terminal domain-containing protein</fullName>
    </submittedName>
</protein>
<evidence type="ECO:0000256" key="1">
    <source>
        <dbReference type="SAM" id="Phobius"/>
    </source>
</evidence>
<name>A0ABT5TZH3_9MICO</name>
<feature type="domain" description="BAAT/Acyl-CoA thioester hydrolase C-terminal" evidence="2">
    <location>
        <begin position="144"/>
        <end position="299"/>
    </location>
</feature>
<reference evidence="3" key="1">
    <citation type="submission" date="2023-02" db="EMBL/GenBank/DDBJ databases">
        <title>Georgenia sp.10Sc9-8, isolated from a soil sample collected from the Taklamakan desert.</title>
        <authorList>
            <person name="Liu S."/>
        </authorList>
    </citation>
    <scope>NUCLEOTIDE SEQUENCE</scope>
    <source>
        <strain evidence="3">10Sc9-8</strain>
    </source>
</reference>
<dbReference type="PANTHER" id="PTHR43265:SF1">
    <property type="entry name" value="ESTERASE ESTD"/>
    <property type="match status" value="1"/>
</dbReference>
<dbReference type="GO" id="GO:0016787">
    <property type="term" value="F:hydrolase activity"/>
    <property type="evidence" value="ECO:0007669"/>
    <property type="project" value="UniProtKB-KW"/>
</dbReference>
<dbReference type="InterPro" id="IPR029058">
    <property type="entry name" value="AB_hydrolase_fold"/>
</dbReference>
<comment type="caution">
    <text evidence="3">The sequence shown here is derived from an EMBL/GenBank/DDBJ whole genome shotgun (WGS) entry which is preliminary data.</text>
</comment>
<feature type="transmembrane region" description="Helical" evidence="1">
    <location>
        <begin position="395"/>
        <end position="415"/>
    </location>
</feature>
<evidence type="ECO:0000313" key="4">
    <source>
        <dbReference type="Proteomes" id="UP001165561"/>
    </source>
</evidence>
<dbReference type="Proteomes" id="UP001165561">
    <property type="component" value="Unassembled WGS sequence"/>
</dbReference>
<sequence>MTYGRVAASIVLVLLLGLIGSLSGPGWNPEPLQQTLVPESPDTTIGSDVLTTPVGTYEVRSQVVDVAVDEDVEVRATVREPVGAVGDRPAVLFMHGAGTATHQNFADITTALSSAGIVTMVPDKRMDTYSTRYRDYHAMAEDYHDSVEVLRQHPSVDPDQVGVYGESEGAFVAPVTAAESDDVSFVILVSAPVVTPREQAAFAVDSYLSELGVPERVLRAIPRAVGAEIPGGGFEYADFDVSEYQQQLDDEPVLMVYGTDDASMPTVQGPQQLIEDLEEAGSNAYTIRYYADANHGIRVDGELAPSFPDDAARWVLGLPQTADAPPKVAGAEPEQRFRAEPVDHPRWYASGDMIVITVLVGLGLVALSVVLWLVGRLLRVVRARPRPLVPPLGRMTTGLVVATLATWALFIAYLMEVADLALNYRSDPVLVQGGWLAVQAVGVLAGALMVFSAAHAMQVLRARTPERPGVVAWSVYGSAHLGCLVLLVNAAYWGVFPAVL</sequence>
<keyword evidence="3" id="KW-0378">Hydrolase</keyword>
<gene>
    <name evidence="3" type="ORF">PU560_13495</name>
</gene>
<dbReference type="PANTHER" id="PTHR43265">
    <property type="entry name" value="ESTERASE ESTD"/>
    <property type="match status" value="1"/>
</dbReference>
<dbReference type="InterPro" id="IPR014940">
    <property type="entry name" value="BAAT_C"/>
</dbReference>
<evidence type="ECO:0000313" key="3">
    <source>
        <dbReference type="EMBL" id="MDD9207470.1"/>
    </source>
</evidence>
<keyword evidence="1" id="KW-0472">Membrane</keyword>
<keyword evidence="1" id="KW-0812">Transmembrane</keyword>
<dbReference type="SUPFAM" id="SSF53474">
    <property type="entry name" value="alpha/beta-Hydrolases"/>
    <property type="match status" value="1"/>
</dbReference>
<feature type="transmembrane region" description="Helical" evidence="1">
    <location>
        <begin position="469"/>
        <end position="495"/>
    </location>
</feature>
<keyword evidence="4" id="KW-1185">Reference proteome</keyword>
<keyword evidence="1" id="KW-1133">Transmembrane helix</keyword>
<dbReference type="Gene3D" id="3.40.50.1820">
    <property type="entry name" value="alpha/beta hydrolase"/>
    <property type="match status" value="1"/>
</dbReference>
<dbReference type="InterPro" id="IPR053145">
    <property type="entry name" value="AB_hydrolase_Est10"/>
</dbReference>
<feature type="transmembrane region" description="Helical" evidence="1">
    <location>
        <begin position="435"/>
        <end position="457"/>
    </location>
</feature>
<accession>A0ABT5TZH3</accession>
<proteinExistence type="predicted"/>
<dbReference type="EMBL" id="JARACI010001110">
    <property type="protein sequence ID" value="MDD9207470.1"/>
    <property type="molecule type" value="Genomic_DNA"/>
</dbReference>
<feature type="transmembrane region" description="Helical" evidence="1">
    <location>
        <begin position="353"/>
        <end position="374"/>
    </location>
</feature>
<organism evidence="3 4">
    <name type="scientific">Georgenia halotolerans</name>
    <dbReference type="NCBI Taxonomy" id="3028317"/>
    <lineage>
        <taxon>Bacteria</taxon>
        <taxon>Bacillati</taxon>
        <taxon>Actinomycetota</taxon>
        <taxon>Actinomycetes</taxon>
        <taxon>Micrococcales</taxon>
        <taxon>Bogoriellaceae</taxon>
        <taxon>Georgenia</taxon>
    </lineage>
</organism>
<dbReference type="Pfam" id="PF08840">
    <property type="entry name" value="BAAT_C"/>
    <property type="match status" value="1"/>
</dbReference>